<gene>
    <name evidence="5" type="ORF">LCGC14_3003620</name>
</gene>
<reference evidence="5" key="1">
    <citation type="journal article" date="2015" name="Nature">
        <title>Complex archaea that bridge the gap between prokaryotes and eukaryotes.</title>
        <authorList>
            <person name="Spang A."/>
            <person name="Saw J.H."/>
            <person name="Jorgensen S.L."/>
            <person name="Zaremba-Niedzwiedzka K."/>
            <person name="Martijn J."/>
            <person name="Lind A.E."/>
            <person name="van Eijk R."/>
            <person name="Schleper C."/>
            <person name="Guy L."/>
            <person name="Ettema T.J."/>
        </authorList>
    </citation>
    <scope>NUCLEOTIDE SEQUENCE</scope>
</reference>
<evidence type="ECO:0000259" key="3">
    <source>
        <dbReference type="Pfam" id="PF00551"/>
    </source>
</evidence>
<name>A0A0F8XMX0_9ZZZZ</name>
<dbReference type="Pfam" id="PF02911">
    <property type="entry name" value="Formyl_trans_C"/>
    <property type="match status" value="1"/>
</dbReference>
<evidence type="ECO:0000256" key="1">
    <source>
        <dbReference type="ARBA" id="ARBA00022679"/>
    </source>
</evidence>
<dbReference type="InterPro" id="IPR001555">
    <property type="entry name" value="GART_AS"/>
</dbReference>
<organism evidence="5">
    <name type="scientific">marine sediment metagenome</name>
    <dbReference type="NCBI Taxonomy" id="412755"/>
    <lineage>
        <taxon>unclassified sequences</taxon>
        <taxon>metagenomes</taxon>
        <taxon>ecological metagenomes</taxon>
    </lineage>
</organism>
<dbReference type="SUPFAM" id="SSF53328">
    <property type="entry name" value="Formyltransferase"/>
    <property type="match status" value="1"/>
</dbReference>
<dbReference type="GO" id="GO:0004479">
    <property type="term" value="F:methionyl-tRNA formyltransferase activity"/>
    <property type="evidence" value="ECO:0007669"/>
    <property type="project" value="TreeGrafter"/>
</dbReference>
<comment type="caution">
    <text evidence="5">The sequence shown here is derived from an EMBL/GenBank/DDBJ whole genome shotgun (WGS) entry which is preliminary data.</text>
</comment>
<dbReference type="InterPro" id="IPR036477">
    <property type="entry name" value="Formyl_transf_N_sf"/>
</dbReference>
<dbReference type="GO" id="GO:0005829">
    <property type="term" value="C:cytosol"/>
    <property type="evidence" value="ECO:0007669"/>
    <property type="project" value="TreeGrafter"/>
</dbReference>
<evidence type="ECO:0000256" key="2">
    <source>
        <dbReference type="ARBA" id="ARBA00022917"/>
    </source>
</evidence>
<dbReference type="InterPro" id="IPR011034">
    <property type="entry name" value="Formyl_transferase-like_C_sf"/>
</dbReference>
<proteinExistence type="predicted"/>
<dbReference type="PANTHER" id="PTHR11138:SF5">
    <property type="entry name" value="METHIONYL-TRNA FORMYLTRANSFERASE, MITOCHONDRIAL"/>
    <property type="match status" value="1"/>
</dbReference>
<feature type="domain" description="Formyl transferase C-terminal" evidence="4">
    <location>
        <begin position="72"/>
        <end position="164"/>
    </location>
</feature>
<dbReference type="InterPro" id="IPR044135">
    <property type="entry name" value="Met-tRNA-FMT_C"/>
</dbReference>
<dbReference type="Pfam" id="PF00551">
    <property type="entry name" value="Formyl_trans_N"/>
    <property type="match status" value="1"/>
</dbReference>
<evidence type="ECO:0000259" key="4">
    <source>
        <dbReference type="Pfam" id="PF02911"/>
    </source>
</evidence>
<feature type="domain" description="Formyl transferase N-terminal" evidence="3">
    <location>
        <begin position="1"/>
        <end position="47"/>
    </location>
</feature>
<protein>
    <submittedName>
        <fullName evidence="5">Uncharacterized protein</fullName>
    </submittedName>
</protein>
<dbReference type="PROSITE" id="PS00373">
    <property type="entry name" value="GART"/>
    <property type="match status" value="1"/>
</dbReference>
<accession>A0A0F8XMX0</accession>
<dbReference type="CDD" id="cd08704">
    <property type="entry name" value="Met_tRNA_FMT_C"/>
    <property type="match status" value="1"/>
</dbReference>
<dbReference type="Gene3D" id="3.40.50.12230">
    <property type="match status" value="1"/>
</dbReference>
<dbReference type="InterPro" id="IPR002376">
    <property type="entry name" value="Formyl_transf_N"/>
</dbReference>
<dbReference type="AlphaFoldDB" id="A0A0F8XMX0"/>
<dbReference type="InterPro" id="IPR005793">
    <property type="entry name" value="Formyl_trans_C"/>
</dbReference>
<keyword evidence="1" id="KW-0808">Transferase</keyword>
<dbReference type="EMBL" id="LAZR01061959">
    <property type="protein sequence ID" value="KKK62510.1"/>
    <property type="molecule type" value="Genomic_DNA"/>
</dbReference>
<dbReference type="SUPFAM" id="SSF50486">
    <property type="entry name" value="FMT C-terminal domain-like"/>
    <property type="match status" value="1"/>
</dbReference>
<sequence length="175" mass="18367">KTGVCIMQMEAGLDTGPVLLCEETDIGAEETTAQLHDRLSATGAVAINKALSQLLTLTPQPQPEEGVTYAAKIDKAEARIDWARPAVEVDRLIRGLSPFPGAWFEVDGQRVKVLGSVLDEGTGAAGEVLSDDLRVACGDGAVRLTRLQRAGKGVQDVDVFQRGAQIAAGTNLSAA</sequence>
<keyword evidence="2" id="KW-0648">Protein biosynthesis</keyword>
<feature type="non-terminal residue" evidence="5">
    <location>
        <position position="1"/>
    </location>
</feature>
<dbReference type="PANTHER" id="PTHR11138">
    <property type="entry name" value="METHIONYL-TRNA FORMYLTRANSFERASE"/>
    <property type="match status" value="1"/>
</dbReference>
<evidence type="ECO:0000313" key="5">
    <source>
        <dbReference type="EMBL" id="KKK62510.1"/>
    </source>
</evidence>